<proteinExistence type="predicted"/>
<dbReference type="PANTHER" id="PTHR33990:SF1">
    <property type="entry name" value="PROTEIN YJDN"/>
    <property type="match status" value="1"/>
</dbReference>
<name>A0ABW1QYK7_9ACTN</name>
<comment type="caution">
    <text evidence="1">The sequence shown here is derived from an EMBL/GenBank/DDBJ whole genome shotgun (WGS) entry which is preliminary data.</text>
</comment>
<dbReference type="RefSeq" id="WP_128219249.1">
    <property type="nucleotide sequence ID" value="NZ_CP034929.1"/>
</dbReference>
<evidence type="ECO:0000313" key="2">
    <source>
        <dbReference type="Proteomes" id="UP001596098"/>
    </source>
</evidence>
<dbReference type="InterPro" id="IPR028973">
    <property type="entry name" value="PhnB-like"/>
</dbReference>
<dbReference type="EMBL" id="JBHSQI010000007">
    <property type="protein sequence ID" value="MFC6154551.1"/>
    <property type="molecule type" value="Genomic_DNA"/>
</dbReference>
<dbReference type="SUPFAM" id="SSF54593">
    <property type="entry name" value="Glyoxalase/Bleomycin resistance protein/Dihydroxybiphenyl dioxygenase"/>
    <property type="match status" value="1"/>
</dbReference>
<sequence length="150" mass="16340">MATKLNPYVNIRGGLAREALEFYRSVFGGEVMVMTFGEFGGEGRIADLVMHGQLITETGRKLMVADAPEEIVQITVGDNVSIAIDGEAEDAERLRGIFAALASDGGRIENPLLIAPWGDEFGSVVDRYEIHWMLNIAGTEPEEPFPAVED</sequence>
<organism evidence="1 2">
    <name type="scientific">Nocardioides yefusunii</name>
    <dbReference type="NCBI Taxonomy" id="2500546"/>
    <lineage>
        <taxon>Bacteria</taxon>
        <taxon>Bacillati</taxon>
        <taxon>Actinomycetota</taxon>
        <taxon>Actinomycetes</taxon>
        <taxon>Propionibacteriales</taxon>
        <taxon>Nocardioidaceae</taxon>
        <taxon>Nocardioides</taxon>
    </lineage>
</organism>
<evidence type="ECO:0000313" key="1">
    <source>
        <dbReference type="EMBL" id="MFC6154551.1"/>
    </source>
</evidence>
<protein>
    <submittedName>
        <fullName evidence="1">VOC family protein</fullName>
    </submittedName>
</protein>
<dbReference type="Gene3D" id="3.10.180.10">
    <property type="entry name" value="2,3-Dihydroxybiphenyl 1,2-Dioxygenase, domain 1"/>
    <property type="match status" value="1"/>
</dbReference>
<accession>A0ABW1QYK7</accession>
<gene>
    <name evidence="1" type="ORF">ACFPWU_12850</name>
</gene>
<keyword evidence="2" id="KW-1185">Reference proteome</keyword>
<dbReference type="InterPro" id="IPR029068">
    <property type="entry name" value="Glyas_Bleomycin-R_OHBP_Dase"/>
</dbReference>
<dbReference type="PANTHER" id="PTHR33990">
    <property type="entry name" value="PROTEIN YJDN-RELATED"/>
    <property type="match status" value="1"/>
</dbReference>
<dbReference type="Proteomes" id="UP001596098">
    <property type="component" value="Unassembled WGS sequence"/>
</dbReference>
<dbReference type="CDD" id="cd06588">
    <property type="entry name" value="PhnB_like"/>
    <property type="match status" value="1"/>
</dbReference>
<reference evidence="2" key="1">
    <citation type="journal article" date="2019" name="Int. J. Syst. Evol. Microbiol.">
        <title>The Global Catalogue of Microorganisms (GCM) 10K type strain sequencing project: providing services to taxonomists for standard genome sequencing and annotation.</title>
        <authorList>
            <consortium name="The Broad Institute Genomics Platform"/>
            <consortium name="The Broad Institute Genome Sequencing Center for Infectious Disease"/>
            <person name="Wu L."/>
            <person name="Ma J."/>
        </authorList>
    </citation>
    <scope>NUCLEOTIDE SEQUENCE [LARGE SCALE GENOMIC DNA]</scope>
    <source>
        <strain evidence="2">DFY28</strain>
    </source>
</reference>